<dbReference type="EMBL" id="BQKE01000001">
    <property type="protein sequence ID" value="GJM60804.1"/>
    <property type="molecule type" value="Genomic_DNA"/>
</dbReference>
<comment type="caution">
    <text evidence="1">The sequence shown here is derived from an EMBL/GenBank/DDBJ whole genome shotgun (WGS) entry which is preliminary data.</text>
</comment>
<keyword evidence="2" id="KW-1185">Reference proteome</keyword>
<dbReference type="InterPro" id="IPR018669">
    <property type="entry name" value="Toxin_HigB"/>
</dbReference>
<dbReference type="GO" id="GO:0110001">
    <property type="term" value="C:toxin-antitoxin complex"/>
    <property type="evidence" value="ECO:0007669"/>
    <property type="project" value="InterPro"/>
</dbReference>
<dbReference type="Proteomes" id="UP001310022">
    <property type="component" value="Unassembled WGS sequence"/>
</dbReference>
<dbReference type="Pfam" id="PF09907">
    <property type="entry name" value="HigB_toxin"/>
    <property type="match status" value="1"/>
</dbReference>
<dbReference type="GO" id="GO:0003723">
    <property type="term" value="F:RNA binding"/>
    <property type="evidence" value="ECO:0007669"/>
    <property type="project" value="InterPro"/>
</dbReference>
<evidence type="ECO:0000313" key="2">
    <source>
        <dbReference type="Proteomes" id="UP001310022"/>
    </source>
</evidence>
<sequence>MRRVHIISRPVLKAFVVKYPDSKSALDSWWQISSHSYWQSWSELKSVFPQADKVGDKVIFNIGRAYRLICRLKFGTNRTTLFVLWLGHHNAYDKLDIKKL</sequence>
<proteinExistence type="predicted"/>
<dbReference type="AlphaFoldDB" id="A0AAN5AJB6"/>
<accession>A0AAN5AJB6</accession>
<dbReference type="RefSeq" id="WP_338236481.1">
    <property type="nucleotide sequence ID" value="NZ_BQKE01000001.1"/>
</dbReference>
<reference evidence="1 2" key="1">
    <citation type="submission" date="2021-12" db="EMBL/GenBank/DDBJ databases">
        <title>Genome sequencing of bacteria with rrn-lacking chromosome and rrn-plasmid.</title>
        <authorList>
            <person name="Anda M."/>
            <person name="Iwasaki W."/>
        </authorList>
    </citation>
    <scope>NUCLEOTIDE SEQUENCE [LARGE SCALE GENOMIC DNA]</scope>
    <source>
        <strain evidence="1 2">NBRC 15940</strain>
    </source>
</reference>
<evidence type="ECO:0008006" key="3">
    <source>
        <dbReference type="Google" id="ProtNLM"/>
    </source>
</evidence>
<protein>
    <recommendedName>
        <fullName evidence="3">Type II toxin-antitoxin system HigB family toxin</fullName>
    </recommendedName>
</protein>
<organism evidence="1 2">
    <name type="scientific">Persicobacter diffluens</name>
    <dbReference type="NCBI Taxonomy" id="981"/>
    <lineage>
        <taxon>Bacteria</taxon>
        <taxon>Pseudomonadati</taxon>
        <taxon>Bacteroidota</taxon>
        <taxon>Cytophagia</taxon>
        <taxon>Cytophagales</taxon>
        <taxon>Persicobacteraceae</taxon>
        <taxon>Persicobacter</taxon>
    </lineage>
</organism>
<evidence type="ECO:0000313" key="1">
    <source>
        <dbReference type="EMBL" id="GJM60804.1"/>
    </source>
</evidence>
<name>A0AAN5AJB6_9BACT</name>
<gene>
    <name evidence="1" type="ORF">PEDI_13560</name>
</gene>
<dbReference type="GO" id="GO:0004519">
    <property type="term" value="F:endonuclease activity"/>
    <property type="evidence" value="ECO:0007669"/>
    <property type="project" value="InterPro"/>
</dbReference>